<accession>A0A0N4XYT0</accession>
<feature type="chain" id="PRO_5043125098" evidence="1">
    <location>
        <begin position="21"/>
        <end position="106"/>
    </location>
</feature>
<evidence type="ECO:0000313" key="4">
    <source>
        <dbReference type="WBParaSite" id="NBR_0000826201-mRNA-1"/>
    </source>
</evidence>
<sequence>MRCVSALPFAVLLLFSVTLAADSEVEPTFAETGGDQQTGDSTPIESQIVVFNGTSANDALDFMGADGQRIRAKRYYGCGCCGCGCGCATPATVTGMPCGCCGCGYG</sequence>
<name>A0A0N4XYT0_NIPBR</name>
<proteinExistence type="predicted"/>
<organism evidence="4">
    <name type="scientific">Nippostrongylus brasiliensis</name>
    <name type="common">Rat hookworm</name>
    <dbReference type="NCBI Taxonomy" id="27835"/>
    <lineage>
        <taxon>Eukaryota</taxon>
        <taxon>Metazoa</taxon>
        <taxon>Ecdysozoa</taxon>
        <taxon>Nematoda</taxon>
        <taxon>Chromadorea</taxon>
        <taxon>Rhabditida</taxon>
        <taxon>Rhabditina</taxon>
        <taxon>Rhabditomorpha</taxon>
        <taxon>Strongyloidea</taxon>
        <taxon>Heligmosomidae</taxon>
        <taxon>Nippostrongylus</taxon>
    </lineage>
</organism>
<protein>
    <submittedName>
        <fullName evidence="4">Secreted protein</fullName>
    </submittedName>
</protein>
<reference evidence="4" key="1">
    <citation type="submission" date="2017-02" db="UniProtKB">
        <authorList>
            <consortium name="WormBaseParasite"/>
        </authorList>
    </citation>
    <scope>IDENTIFICATION</scope>
</reference>
<gene>
    <name evidence="2" type="ORF">NBR_LOCUS8263</name>
</gene>
<keyword evidence="1" id="KW-0732">Signal</keyword>
<keyword evidence="3" id="KW-1185">Reference proteome</keyword>
<dbReference type="Proteomes" id="UP000271162">
    <property type="component" value="Unassembled WGS sequence"/>
</dbReference>
<evidence type="ECO:0000256" key="1">
    <source>
        <dbReference type="SAM" id="SignalP"/>
    </source>
</evidence>
<evidence type="ECO:0000313" key="3">
    <source>
        <dbReference type="Proteomes" id="UP000271162"/>
    </source>
</evidence>
<dbReference type="AlphaFoldDB" id="A0A0N4XYT0"/>
<reference evidence="2 3" key="2">
    <citation type="submission" date="2018-11" db="EMBL/GenBank/DDBJ databases">
        <authorList>
            <consortium name="Pathogen Informatics"/>
        </authorList>
    </citation>
    <scope>NUCLEOTIDE SEQUENCE [LARGE SCALE GENOMIC DNA]</scope>
</reference>
<dbReference type="EMBL" id="UYSL01019982">
    <property type="protein sequence ID" value="VDL71852.1"/>
    <property type="molecule type" value="Genomic_DNA"/>
</dbReference>
<evidence type="ECO:0000313" key="2">
    <source>
        <dbReference type="EMBL" id="VDL71852.1"/>
    </source>
</evidence>
<feature type="signal peptide" evidence="1">
    <location>
        <begin position="1"/>
        <end position="20"/>
    </location>
</feature>
<dbReference type="WBParaSite" id="NBR_0000826201-mRNA-1">
    <property type="protein sequence ID" value="NBR_0000826201-mRNA-1"/>
    <property type="gene ID" value="NBR_0000826201"/>
</dbReference>